<feature type="domain" description="C2H2-type" evidence="2">
    <location>
        <begin position="291"/>
        <end position="313"/>
    </location>
</feature>
<dbReference type="InterPro" id="IPR003604">
    <property type="entry name" value="Matrin/U1-like-C_Znf_C2H2"/>
</dbReference>
<evidence type="ECO:0000313" key="4">
    <source>
        <dbReference type="Proteomes" id="UP000311919"/>
    </source>
</evidence>
<dbReference type="GO" id="GO:0008270">
    <property type="term" value="F:zinc ion binding"/>
    <property type="evidence" value="ECO:0007669"/>
    <property type="project" value="InterPro"/>
</dbReference>
<feature type="domain" description="C2H2-type" evidence="2">
    <location>
        <begin position="363"/>
        <end position="385"/>
    </location>
</feature>
<evidence type="ECO:0000259" key="2">
    <source>
        <dbReference type="PROSITE" id="PS00028"/>
    </source>
</evidence>
<dbReference type="InterPro" id="IPR013087">
    <property type="entry name" value="Znf_C2H2_type"/>
</dbReference>
<name>A0A4Z2CT95_SCHJA</name>
<feature type="compositionally biased region" description="Basic and acidic residues" evidence="1">
    <location>
        <begin position="131"/>
        <end position="143"/>
    </location>
</feature>
<organism evidence="3 4">
    <name type="scientific">Schistosoma japonicum</name>
    <name type="common">Blood fluke</name>
    <dbReference type="NCBI Taxonomy" id="6182"/>
    <lineage>
        <taxon>Eukaryota</taxon>
        <taxon>Metazoa</taxon>
        <taxon>Spiralia</taxon>
        <taxon>Lophotrochozoa</taxon>
        <taxon>Platyhelminthes</taxon>
        <taxon>Trematoda</taxon>
        <taxon>Digenea</taxon>
        <taxon>Strigeidida</taxon>
        <taxon>Schistosomatoidea</taxon>
        <taxon>Schistosomatidae</taxon>
        <taxon>Schistosoma</taxon>
    </lineage>
</organism>
<dbReference type="EMBL" id="SKCS01000430">
    <property type="protein sequence ID" value="TNN07466.1"/>
    <property type="molecule type" value="Genomic_DNA"/>
</dbReference>
<feature type="region of interest" description="Disordered" evidence="1">
    <location>
        <begin position="116"/>
        <end position="143"/>
    </location>
</feature>
<evidence type="ECO:0000256" key="1">
    <source>
        <dbReference type="SAM" id="MobiDB-lite"/>
    </source>
</evidence>
<dbReference type="PROSITE" id="PS00028">
    <property type="entry name" value="ZINC_FINGER_C2H2_1"/>
    <property type="match status" value="2"/>
</dbReference>
<gene>
    <name evidence="3" type="ORF">EWB00_007742</name>
</gene>
<dbReference type="Gene3D" id="3.30.160.60">
    <property type="entry name" value="Classic Zinc Finger"/>
    <property type="match status" value="1"/>
</dbReference>
<comment type="caution">
    <text evidence="3">The sequence shown here is derived from an EMBL/GenBank/DDBJ whole genome shotgun (WGS) entry which is preliminary data.</text>
</comment>
<dbReference type="PANTHER" id="PTHR45762">
    <property type="entry name" value="ZINC FINGER RNA-BINDING PROTEIN"/>
    <property type="match status" value="1"/>
</dbReference>
<dbReference type="Proteomes" id="UP000311919">
    <property type="component" value="Unassembled WGS sequence"/>
</dbReference>
<dbReference type="Pfam" id="PF12874">
    <property type="entry name" value="zf-met"/>
    <property type="match status" value="1"/>
</dbReference>
<evidence type="ECO:0000313" key="3">
    <source>
        <dbReference type="EMBL" id="TNN07466.1"/>
    </source>
</evidence>
<proteinExistence type="predicted"/>
<dbReference type="STRING" id="6182.A0A4Z2CT95"/>
<dbReference type="SMART" id="SM00355">
    <property type="entry name" value="ZnF_C2H2"/>
    <property type="match status" value="3"/>
</dbReference>
<dbReference type="InterPro" id="IPR036236">
    <property type="entry name" value="Znf_C2H2_sf"/>
</dbReference>
<feature type="compositionally biased region" description="Polar residues" evidence="1">
    <location>
        <begin position="553"/>
        <end position="565"/>
    </location>
</feature>
<feature type="region of interest" description="Disordered" evidence="1">
    <location>
        <begin position="553"/>
        <end position="582"/>
    </location>
</feature>
<sequence length="1173" mass="133293">MTQVLTAEKLAEIKNYEEQMFDYFSHYSAKLREWYANGGDKSEDYKAQYNKLTEEYHSFLAEFCPLQNILSYAQCQTTESANSNPAYSASAAADYTRYYQNMISYFDKLLESVQQNNPECGESSDEENRDNEEKPDKAVDCDNFERNAISEESKVSFESAIVDPCSDPNAVMKEYFDRYVKAGDWDWASWNNYLSWIARTNPQWYEIFVNLSRGLGIDWDDMYKRWASSVSGDPSCSEDVLMPHCSTGQSFTTANYFGIGTTQTTIASEQDVGNNDDGDDDDDNEYSWNYCTTCKHDFVTERAFMLHIRGVTHTQKALQSNGITLFDSTVLEENWETKHHEWLKSQYLNELDTVVGLSGSFYCELCEVEFPSHKALGSHLNGRRHRENVFIFESTGDRSLLRGKRKTPVKVTAKIQPFLDVCTQPLIGLNYMIEYQLKELDECLYVCSLCNQWLPRKSVINHLCSIVHRKTYLNTCYLPLFRIIDRDFSDRSLQTCRLEVYARKIEDFEGRKRLVIKEYSVADLDLQSEIVHLIQEHNEARLIKEKECKKSPVSTFGHSNPSTPCSADLEEGEIREDSSDDETVIREEVGSPDSCSSFHTRYNIIIKSIDKKRNSDTDCDAGKSNKMSQLLMSIITSENTDLQPGEESVDDITITCADCEKYIQELEQEGLLQLKATNSSSKLRRDSTYTDQFTKEADWVLDKLKTLKNRQEENLRHVAADVSAAARIQATKLSHTENSSVQHYNFIHDSPYNRYYKKSRFDNSLVLPSLGSPVGPSVPTHKNYNYAIPLNTGNSNEHSANFEESSTRIALSSSAFNVILSAIDALKSSGQLPSGLNPTLKEKNIGIPQIKNFSQQVNNRDYPQYTFSGCNQTREELKEPVHSTPGPTINNSVSAANTEHVNPPYVDVSKSVCVPAPMNLKGPNNIIQSPQRGPEFHQNQIVSASFNRHIQNNLPLKSFIDQCGSQNIMHQTTSSNLTNDDKIFDAYTIFSKRCELKKAQKQNWMKTPRYFRRTMRNEVNQSSTGNSQFHSATGRRLSAIADFLGVNEPPTERKQIPLSNQSEPHPTISLPNRLFSSNTTHHSSALNISTSSQVACPPMYANQFSNHKISSFPFNLMNMPRSSPSHATPNSYSLSNLQTNTSLWPVRINPNSVVSNATQPLRFYNPSFLPIFK</sequence>
<feature type="compositionally biased region" description="Acidic residues" evidence="1">
    <location>
        <begin position="568"/>
        <end position="582"/>
    </location>
</feature>
<dbReference type="OrthoDB" id="5877502at2759"/>
<dbReference type="SUPFAM" id="SSF57667">
    <property type="entry name" value="beta-beta-alpha zinc fingers"/>
    <property type="match status" value="1"/>
</dbReference>
<dbReference type="PANTHER" id="PTHR45762:SF3">
    <property type="entry name" value="ZINC-FINGER PROTEIN AT 72D, ISOFORM B"/>
    <property type="match status" value="1"/>
</dbReference>
<accession>A0A4Z2CT95</accession>
<dbReference type="AlphaFoldDB" id="A0A4Z2CT95"/>
<reference evidence="3 4" key="1">
    <citation type="submission" date="2019-03" db="EMBL/GenBank/DDBJ databases">
        <title>An improved genome assembly of the fluke Schistosoma japonicum.</title>
        <authorList>
            <person name="Hu W."/>
            <person name="Luo F."/>
            <person name="Yin M."/>
            <person name="Mo X."/>
            <person name="Sun C."/>
            <person name="Wu Q."/>
            <person name="Zhu B."/>
            <person name="Xiang M."/>
            <person name="Wang J."/>
            <person name="Wang Y."/>
            <person name="Zhang T."/>
            <person name="Xu B."/>
            <person name="Zheng H."/>
            <person name="Feng Z."/>
        </authorList>
    </citation>
    <scope>NUCLEOTIDE SEQUENCE [LARGE SCALE GENOMIC DNA]</scope>
    <source>
        <strain evidence="3">HuSjv2</strain>
        <tissue evidence="3">Worms</tissue>
    </source>
</reference>
<dbReference type="GO" id="GO:0003676">
    <property type="term" value="F:nucleic acid binding"/>
    <property type="evidence" value="ECO:0007669"/>
    <property type="project" value="InterPro"/>
</dbReference>
<protein>
    <submittedName>
        <fullName evidence="3">UBP1-associated proteins 1C</fullName>
    </submittedName>
</protein>
<dbReference type="SMART" id="SM00451">
    <property type="entry name" value="ZnF_U1"/>
    <property type="match status" value="1"/>
</dbReference>
<keyword evidence="4" id="KW-1185">Reference proteome</keyword>